<name>A0A2G4YNQ9_9PROT</name>
<gene>
    <name evidence="2" type="ORF">CRD36_14210</name>
</gene>
<protein>
    <recommendedName>
        <fullName evidence="1">HPr kinase/phosphorylase C-terminal domain-containing protein</fullName>
    </recommendedName>
</protein>
<dbReference type="Proteomes" id="UP000229730">
    <property type="component" value="Unassembled WGS sequence"/>
</dbReference>
<dbReference type="GO" id="GO:0006109">
    <property type="term" value="P:regulation of carbohydrate metabolic process"/>
    <property type="evidence" value="ECO:0007669"/>
    <property type="project" value="InterPro"/>
</dbReference>
<dbReference type="GO" id="GO:0005524">
    <property type="term" value="F:ATP binding"/>
    <property type="evidence" value="ECO:0007669"/>
    <property type="project" value="InterPro"/>
</dbReference>
<evidence type="ECO:0000313" key="2">
    <source>
        <dbReference type="EMBL" id="PHZ83962.1"/>
    </source>
</evidence>
<dbReference type="SUPFAM" id="SSF53795">
    <property type="entry name" value="PEP carboxykinase-like"/>
    <property type="match status" value="1"/>
</dbReference>
<dbReference type="GO" id="GO:0000155">
    <property type="term" value="F:phosphorelay sensor kinase activity"/>
    <property type="evidence" value="ECO:0007669"/>
    <property type="project" value="InterPro"/>
</dbReference>
<proteinExistence type="predicted"/>
<dbReference type="RefSeq" id="WP_099474404.1">
    <property type="nucleotide sequence ID" value="NZ_CAXBMK010000002.1"/>
</dbReference>
<keyword evidence="3" id="KW-1185">Reference proteome</keyword>
<evidence type="ECO:0000313" key="3">
    <source>
        <dbReference type="Proteomes" id="UP000229730"/>
    </source>
</evidence>
<feature type="domain" description="HPr kinase/phosphorylase C-terminal" evidence="1">
    <location>
        <begin position="3"/>
        <end position="123"/>
    </location>
</feature>
<dbReference type="Pfam" id="PF07475">
    <property type="entry name" value="Hpr_kinase_C"/>
    <property type="match status" value="1"/>
</dbReference>
<dbReference type="EMBL" id="PDEM01000029">
    <property type="protein sequence ID" value="PHZ83962.1"/>
    <property type="molecule type" value="Genomic_DNA"/>
</dbReference>
<organism evidence="2 3">
    <name type="scientific">Paremcibacter congregatus</name>
    <dbReference type="NCBI Taxonomy" id="2043170"/>
    <lineage>
        <taxon>Bacteria</taxon>
        <taxon>Pseudomonadati</taxon>
        <taxon>Pseudomonadota</taxon>
        <taxon>Alphaproteobacteria</taxon>
        <taxon>Emcibacterales</taxon>
        <taxon>Emcibacteraceae</taxon>
        <taxon>Paremcibacter</taxon>
    </lineage>
</organism>
<accession>A0A2G4YNQ9</accession>
<dbReference type="CDD" id="cd01918">
    <property type="entry name" value="HprK_C"/>
    <property type="match status" value="1"/>
</dbReference>
<reference evidence="2 3" key="1">
    <citation type="submission" date="2017-10" db="EMBL/GenBank/DDBJ databases">
        <title>Frigbacter circumglobatus gen. nov. sp. nov., isolated from sediment cultured in situ.</title>
        <authorList>
            <person name="Zhao Z."/>
        </authorList>
    </citation>
    <scope>NUCLEOTIDE SEQUENCE [LARGE SCALE GENOMIC DNA]</scope>
    <source>
        <strain evidence="2 3">ZYL</strain>
    </source>
</reference>
<dbReference type="Gene3D" id="3.40.50.300">
    <property type="entry name" value="P-loop containing nucleotide triphosphate hydrolases"/>
    <property type="match status" value="1"/>
</dbReference>
<evidence type="ECO:0000259" key="1">
    <source>
        <dbReference type="Pfam" id="PF07475"/>
    </source>
</evidence>
<dbReference type="InParanoid" id="A0A2G4YNQ9"/>
<dbReference type="OrthoDB" id="8326226at2"/>
<sequence>MTLLHATGVVFEGKGVILRGPSGVGKSDLALRLMARGGELVGDDYLEISCPDRGAYAGRPVMRGPQTIAGKIEVRAVGVLSVPIRLEAPVDMVFNLTPPTTASALERLPEEESYLLEGIEVPCLDFNGLEASAPEKLSAALKIFT</sequence>
<dbReference type="InterPro" id="IPR027417">
    <property type="entry name" value="P-loop_NTPase"/>
</dbReference>
<comment type="caution">
    <text evidence="2">The sequence shown here is derived from an EMBL/GenBank/DDBJ whole genome shotgun (WGS) entry which is preliminary data.</text>
</comment>
<dbReference type="AlphaFoldDB" id="A0A2G4YNQ9"/>
<dbReference type="InterPro" id="IPR011104">
    <property type="entry name" value="Hpr_kin/Pase_C"/>
</dbReference>